<dbReference type="Pfam" id="PF07729">
    <property type="entry name" value="FCD"/>
    <property type="match status" value="1"/>
</dbReference>
<dbReference type="Gene3D" id="1.10.10.10">
    <property type="entry name" value="Winged helix-like DNA-binding domain superfamily/Winged helix DNA-binding domain"/>
    <property type="match status" value="1"/>
</dbReference>
<keyword evidence="1" id="KW-0805">Transcription regulation</keyword>
<dbReference type="SMART" id="SM00345">
    <property type="entry name" value="HTH_GNTR"/>
    <property type="match status" value="1"/>
</dbReference>
<dbReference type="Proteomes" id="UP001595593">
    <property type="component" value="Unassembled WGS sequence"/>
</dbReference>
<name>A0ABV7G2S8_9PROT</name>
<dbReference type="PANTHER" id="PTHR43537:SF5">
    <property type="entry name" value="UXU OPERON TRANSCRIPTIONAL REGULATOR"/>
    <property type="match status" value="1"/>
</dbReference>
<proteinExistence type="predicted"/>
<dbReference type="CDD" id="cd07377">
    <property type="entry name" value="WHTH_GntR"/>
    <property type="match status" value="1"/>
</dbReference>
<protein>
    <submittedName>
        <fullName evidence="5">FadR/GntR family transcriptional regulator</fullName>
    </submittedName>
</protein>
<sequence>MIPSPFDTPRQLGDAVYRRLLDLLGSGQFAPEARLPGEIELARRFAVSRPVLRQALARLRAEGRIEARKGSGNFVRVPGPPPPALDFGPLSNIPDVRTFLEFRSDIEAEMAARAALRRDQAEIAAMQQALAALEAEIAEGGPALDADIGFHLAVARASGNRFYLATLNALAEQTRFSIRLTRELSGQPAAARFASIQREHHAIAAAIAGGNAAAARAAMAAHLRGGIQRLFG</sequence>
<dbReference type="SUPFAM" id="SSF46785">
    <property type="entry name" value="Winged helix' DNA-binding domain"/>
    <property type="match status" value="1"/>
</dbReference>
<dbReference type="RefSeq" id="WP_379598690.1">
    <property type="nucleotide sequence ID" value="NZ_JBHRTN010000018.1"/>
</dbReference>
<dbReference type="SMART" id="SM00895">
    <property type="entry name" value="FCD"/>
    <property type="match status" value="1"/>
</dbReference>
<evidence type="ECO:0000259" key="4">
    <source>
        <dbReference type="PROSITE" id="PS50949"/>
    </source>
</evidence>
<gene>
    <name evidence="5" type="ORF">ACFOD4_18215</name>
</gene>
<dbReference type="InterPro" id="IPR036390">
    <property type="entry name" value="WH_DNA-bd_sf"/>
</dbReference>
<dbReference type="PANTHER" id="PTHR43537">
    <property type="entry name" value="TRANSCRIPTIONAL REGULATOR, GNTR FAMILY"/>
    <property type="match status" value="1"/>
</dbReference>
<evidence type="ECO:0000256" key="3">
    <source>
        <dbReference type="ARBA" id="ARBA00023163"/>
    </source>
</evidence>
<dbReference type="PROSITE" id="PS50949">
    <property type="entry name" value="HTH_GNTR"/>
    <property type="match status" value="1"/>
</dbReference>
<dbReference type="InterPro" id="IPR008920">
    <property type="entry name" value="TF_FadR/GntR_C"/>
</dbReference>
<dbReference type="PRINTS" id="PR00035">
    <property type="entry name" value="HTHGNTR"/>
</dbReference>
<evidence type="ECO:0000313" key="6">
    <source>
        <dbReference type="Proteomes" id="UP001595593"/>
    </source>
</evidence>
<dbReference type="InterPro" id="IPR036388">
    <property type="entry name" value="WH-like_DNA-bd_sf"/>
</dbReference>
<reference evidence="6" key="1">
    <citation type="journal article" date="2019" name="Int. J. Syst. Evol. Microbiol.">
        <title>The Global Catalogue of Microorganisms (GCM) 10K type strain sequencing project: providing services to taxonomists for standard genome sequencing and annotation.</title>
        <authorList>
            <consortium name="The Broad Institute Genomics Platform"/>
            <consortium name="The Broad Institute Genome Sequencing Center for Infectious Disease"/>
            <person name="Wu L."/>
            <person name="Ma J."/>
        </authorList>
    </citation>
    <scope>NUCLEOTIDE SEQUENCE [LARGE SCALE GENOMIC DNA]</scope>
    <source>
        <strain evidence="6">KCTC 52094</strain>
    </source>
</reference>
<keyword evidence="3" id="KW-0804">Transcription</keyword>
<feature type="domain" description="HTH gntR-type" evidence="4">
    <location>
        <begin position="10"/>
        <end position="78"/>
    </location>
</feature>
<organism evidence="5 6">
    <name type="scientific">Teichococcus globiformis</name>
    <dbReference type="NCBI Taxonomy" id="2307229"/>
    <lineage>
        <taxon>Bacteria</taxon>
        <taxon>Pseudomonadati</taxon>
        <taxon>Pseudomonadota</taxon>
        <taxon>Alphaproteobacteria</taxon>
        <taxon>Acetobacterales</taxon>
        <taxon>Roseomonadaceae</taxon>
        <taxon>Roseomonas</taxon>
    </lineage>
</organism>
<keyword evidence="2" id="KW-0238">DNA-binding</keyword>
<evidence type="ECO:0000256" key="1">
    <source>
        <dbReference type="ARBA" id="ARBA00023015"/>
    </source>
</evidence>
<comment type="caution">
    <text evidence="5">The sequence shown here is derived from an EMBL/GenBank/DDBJ whole genome shotgun (WGS) entry which is preliminary data.</text>
</comment>
<dbReference type="InterPro" id="IPR011711">
    <property type="entry name" value="GntR_C"/>
</dbReference>
<dbReference type="EMBL" id="JBHRTN010000018">
    <property type="protein sequence ID" value="MFC3127007.1"/>
    <property type="molecule type" value="Genomic_DNA"/>
</dbReference>
<dbReference type="SUPFAM" id="SSF48008">
    <property type="entry name" value="GntR ligand-binding domain-like"/>
    <property type="match status" value="1"/>
</dbReference>
<keyword evidence="6" id="KW-1185">Reference proteome</keyword>
<evidence type="ECO:0000256" key="2">
    <source>
        <dbReference type="ARBA" id="ARBA00023125"/>
    </source>
</evidence>
<dbReference type="Pfam" id="PF00392">
    <property type="entry name" value="GntR"/>
    <property type="match status" value="1"/>
</dbReference>
<accession>A0ABV7G2S8</accession>
<dbReference type="Gene3D" id="1.20.120.530">
    <property type="entry name" value="GntR ligand-binding domain-like"/>
    <property type="match status" value="1"/>
</dbReference>
<evidence type="ECO:0000313" key="5">
    <source>
        <dbReference type="EMBL" id="MFC3127007.1"/>
    </source>
</evidence>
<dbReference type="InterPro" id="IPR000524">
    <property type="entry name" value="Tscrpt_reg_HTH_GntR"/>
</dbReference>